<evidence type="ECO:0000256" key="2">
    <source>
        <dbReference type="ARBA" id="ARBA00022649"/>
    </source>
</evidence>
<keyword evidence="4 8" id="KW-0479">Metal-binding</keyword>
<dbReference type="InterPro" id="IPR029060">
    <property type="entry name" value="PIN-like_dom_sf"/>
</dbReference>
<comment type="cofactor">
    <cofactor evidence="1 8">
        <name>Mg(2+)</name>
        <dbReference type="ChEBI" id="CHEBI:18420"/>
    </cofactor>
</comment>
<evidence type="ECO:0000259" key="9">
    <source>
        <dbReference type="Pfam" id="PF01850"/>
    </source>
</evidence>
<dbReference type="GO" id="GO:0004540">
    <property type="term" value="F:RNA nuclease activity"/>
    <property type="evidence" value="ECO:0007669"/>
    <property type="project" value="InterPro"/>
</dbReference>
<dbReference type="GO" id="GO:0090729">
    <property type="term" value="F:toxin activity"/>
    <property type="evidence" value="ECO:0007669"/>
    <property type="project" value="UniProtKB-KW"/>
</dbReference>
<comment type="similarity">
    <text evidence="7 8">Belongs to the PINc/VapC protein family.</text>
</comment>
<feature type="domain" description="PIN" evidence="9">
    <location>
        <begin position="6"/>
        <end position="123"/>
    </location>
</feature>
<reference evidence="10" key="1">
    <citation type="submission" date="2016-01" db="EMBL/GenBank/DDBJ databases">
        <authorList>
            <person name="Mcilroy J.S."/>
            <person name="Karst M S."/>
            <person name="Albertsen M."/>
        </authorList>
    </citation>
    <scope>NUCLEOTIDE SEQUENCE</scope>
    <source>
        <strain evidence="10">Cfx-K</strain>
    </source>
</reference>
<evidence type="ECO:0000256" key="8">
    <source>
        <dbReference type="HAMAP-Rule" id="MF_00265"/>
    </source>
</evidence>
<evidence type="ECO:0000256" key="6">
    <source>
        <dbReference type="ARBA" id="ARBA00022842"/>
    </source>
</evidence>
<dbReference type="Proteomes" id="UP000215027">
    <property type="component" value="Chromosome I"/>
</dbReference>
<evidence type="ECO:0000256" key="4">
    <source>
        <dbReference type="ARBA" id="ARBA00022723"/>
    </source>
</evidence>
<dbReference type="CDD" id="cd09881">
    <property type="entry name" value="PIN_VapC4-5_FitB-like"/>
    <property type="match status" value="1"/>
</dbReference>
<evidence type="ECO:0000256" key="5">
    <source>
        <dbReference type="ARBA" id="ARBA00022801"/>
    </source>
</evidence>
<evidence type="ECO:0000313" key="10">
    <source>
        <dbReference type="EMBL" id="CUS04136.2"/>
    </source>
</evidence>
<feature type="binding site" evidence="8">
    <location>
        <position position="97"/>
    </location>
    <ligand>
        <name>Mg(2+)</name>
        <dbReference type="ChEBI" id="CHEBI:18420"/>
    </ligand>
</feature>
<dbReference type="PANTHER" id="PTHR33653">
    <property type="entry name" value="RIBONUCLEASE VAPC2"/>
    <property type="match status" value="1"/>
</dbReference>
<keyword evidence="8" id="KW-0800">Toxin</keyword>
<dbReference type="RefSeq" id="WP_095043526.1">
    <property type="nucleotide sequence ID" value="NZ_LN890655.1"/>
</dbReference>
<gene>
    <name evidence="8" type="primary">vapC</name>
    <name evidence="10" type="ORF">CFX0092_A2258</name>
</gene>
<dbReference type="KEGG" id="pbf:CFX0092_A2258"/>
<dbReference type="OrthoDB" id="9799448at2"/>
<dbReference type="InterPro" id="IPR022907">
    <property type="entry name" value="VapC_family"/>
</dbReference>
<evidence type="ECO:0000256" key="7">
    <source>
        <dbReference type="ARBA" id="ARBA00038093"/>
    </source>
</evidence>
<evidence type="ECO:0000313" key="11">
    <source>
        <dbReference type="Proteomes" id="UP000215027"/>
    </source>
</evidence>
<dbReference type="Pfam" id="PF01850">
    <property type="entry name" value="PIN"/>
    <property type="match status" value="1"/>
</dbReference>
<evidence type="ECO:0000256" key="1">
    <source>
        <dbReference type="ARBA" id="ARBA00001946"/>
    </source>
</evidence>
<dbReference type="InterPro" id="IPR050556">
    <property type="entry name" value="Type_II_TA_system_RNase"/>
</dbReference>
<comment type="function">
    <text evidence="8">Toxic component of a toxin-antitoxin (TA) system. An RNase.</text>
</comment>
<accession>A0A160T2I1</accession>
<dbReference type="GO" id="GO:0016787">
    <property type="term" value="F:hydrolase activity"/>
    <property type="evidence" value="ECO:0007669"/>
    <property type="project" value="UniProtKB-KW"/>
</dbReference>
<dbReference type="SUPFAM" id="SSF88723">
    <property type="entry name" value="PIN domain-like"/>
    <property type="match status" value="1"/>
</dbReference>
<keyword evidence="5 8" id="KW-0378">Hydrolase</keyword>
<keyword evidence="11" id="KW-1185">Reference proteome</keyword>
<protein>
    <recommendedName>
        <fullName evidence="8">Ribonuclease VapC</fullName>
        <shortName evidence="8">RNase VapC</shortName>
        <ecNumber evidence="8">3.1.-.-</ecNumber>
    </recommendedName>
    <alternativeName>
        <fullName evidence="8">Toxin VapC</fullName>
    </alternativeName>
</protein>
<dbReference type="HAMAP" id="MF_00265">
    <property type="entry name" value="VapC_Nob1"/>
    <property type="match status" value="1"/>
</dbReference>
<evidence type="ECO:0000256" key="3">
    <source>
        <dbReference type="ARBA" id="ARBA00022722"/>
    </source>
</evidence>
<keyword evidence="3 8" id="KW-0540">Nuclease</keyword>
<dbReference type="InterPro" id="IPR002716">
    <property type="entry name" value="PIN_dom"/>
</dbReference>
<proteinExistence type="inferred from homology"/>
<dbReference type="GO" id="GO:0000287">
    <property type="term" value="F:magnesium ion binding"/>
    <property type="evidence" value="ECO:0007669"/>
    <property type="project" value="UniProtKB-UniRule"/>
</dbReference>
<dbReference type="Gene3D" id="3.40.50.1010">
    <property type="entry name" value="5'-nuclease"/>
    <property type="match status" value="1"/>
</dbReference>
<keyword evidence="2 8" id="KW-1277">Toxin-antitoxin system</keyword>
<dbReference type="AlphaFoldDB" id="A0A160T2I1"/>
<feature type="binding site" evidence="8">
    <location>
        <position position="9"/>
    </location>
    <ligand>
        <name>Mg(2+)</name>
        <dbReference type="ChEBI" id="CHEBI:18420"/>
    </ligand>
</feature>
<dbReference type="EMBL" id="LN890655">
    <property type="protein sequence ID" value="CUS04136.2"/>
    <property type="molecule type" value="Genomic_DNA"/>
</dbReference>
<sequence length="135" mass="14877">MELTGVCVDTNVLIAFLKGRNPAATALEWVVRNAQPYITAITAYELLFGVARANRRIGEDQLLEVMTILPFDADAAARAATLHDALIRTNQDIGVKDVMIAAVCQHNDLPLLTLNERHFTRVEGLIVLTPEQVLQ</sequence>
<name>A0A160T2I1_9CHLR</name>
<keyword evidence="6 8" id="KW-0460">Magnesium</keyword>
<dbReference type="EC" id="3.1.-.-" evidence="8"/>
<organism evidence="10 11">
    <name type="scientific">Candidatus Promineifilum breve</name>
    <dbReference type="NCBI Taxonomy" id="1806508"/>
    <lineage>
        <taxon>Bacteria</taxon>
        <taxon>Bacillati</taxon>
        <taxon>Chloroflexota</taxon>
        <taxon>Ardenticatenia</taxon>
        <taxon>Candidatus Promineifilales</taxon>
        <taxon>Candidatus Promineifilaceae</taxon>
        <taxon>Candidatus Promineifilum</taxon>
    </lineage>
</organism>
<dbReference type="PANTHER" id="PTHR33653:SF1">
    <property type="entry name" value="RIBONUCLEASE VAPC2"/>
    <property type="match status" value="1"/>
</dbReference>